<comment type="caution">
    <text evidence="2">The sequence shown here is derived from an EMBL/GenBank/DDBJ whole genome shotgun (WGS) entry which is preliminary data.</text>
</comment>
<evidence type="ECO:0000256" key="1">
    <source>
        <dbReference type="SAM" id="MobiDB-lite"/>
    </source>
</evidence>
<evidence type="ECO:0000313" key="2">
    <source>
        <dbReference type="EMBL" id="PTE15727.1"/>
    </source>
</evidence>
<gene>
    <name evidence="2" type="ORF">C5F44_05035</name>
</gene>
<feature type="region of interest" description="Disordered" evidence="1">
    <location>
        <begin position="1"/>
        <end position="61"/>
    </location>
</feature>
<protein>
    <submittedName>
        <fullName evidence="2">Uncharacterized protein</fullName>
    </submittedName>
</protein>
<dbReference type="Proteomes" id="UP000241362">
    <property type="component" value="Unassembled WGS sequence"/>
</dbReference>
<dbReference type="EMBL" id="PZKE01000003">
    <property type="protein sequence ID" value="PTE15727.1"/>
    <property type="molecule type" value="Genomic_DNA"/>
</dbReference>
<dbReference type="RefSeq" id="WP_107672403.1">
    <property type="nucleotide sequence ID" value="NZ_PZKE01000003.1"/>
</dbReference>
<keyword evidence="3" id="KW-1185">Reference proteome</keyword>
<sequence length="61" mass="6577">MRKTPTPETPAKTGQPTATLSREERLKAALKANMGRRKAQARARSSGTPDDGQPDNKNTGE</sequence>
<proteinExistence type="predicted"/>
<dbReference type="AlphaFoldDB" id="A0A2T4JD20"/>
<organism evidence="2 3">
    <name type="scientific">Fuscovulum blasticum DSM 2131</name>
    <dbReference type="NCBI Taxonomy" id="1188250"/>
    <lineage>
        <taxon>Bacteria</taxon>
        <taxon>Pseudomonadati</taxon>
        <taxon>Pseudomonadota</taxon>
        <taxon>Alphaproteobacteria</taxon>
        <taxon>Rhodobacterales</taxon>
        <taxon>Paracoccaceae</taxon>
        <taxon>Pseudogemmobacter</taxon>
    </lineage>
</organism>
<accession>A0A2T4JD20</accession>
<name>A0A2T4JD20_FUSBL</name>
<evidence type="ECO:0000313" key="3">
    <source>
        <dbReference type="Proteomes" id="UP000241362"/>
    </source>
</evidence>
<reference evidence="2 3" key="1">
    <citation type="submission" date="2018-03" db="EMBL/GenBank/DDBJ databases">
        <title>Rhodobacter blasticus.</title>
        <authorList>
            <person name="Meyer T.E."/>
            <person name="Miller S."/>
            <person name="Lodha T."/>
            <person name="Gandham S."/>
            <person name="Chintalapati S."/>
            <person name="Chintalapati V.R."/>
        </authorList>
    </citation>
    <scope>NUCLEOTIDE SEQUENCE [LARGE SCALE GENOMIC DNA]</scope>
    <source>
        <strain evidence="2 3">DSM 2131</strain>
    </source>
</reference>